<keyword evidence="2" id="KW-1185">Reference proteome</keyword>
<accession>A0ABT9ZBF0</accession>
<evidence type="ECO:0000313" key="1">
    <source>
        <dbReference type="EMBL" id="MDQ0228605.1"/>
    </source>
</evidence>
<dbReference type="Gene3D" id="3.10.590.10">
    <property type="entry name" value="ph1033 like domains"/>
    <property type="match status" value="1"/>
</dbReference>
<evidence type="ECO:0000313" key="2">
    <source>
        <dbReference type="Proteomes" id="UP001232245"/>
    </source>
</evidence>
<protein>
    <submittedName>
        <fullName evidence="1">Uncharacterized protein</fullName>
    </submittedName>
</protein>
<dbReference type="Proteomes" id="UP001232245">
    <property type="component" value="Unassembled WGS sequence"/>
</dbReference>
<sequence>MANKWIDEKVLQKYFVENCLDYSVVIEGNTYPITSARFNEPFDRFPDIYCVVNGEEYPVEVEWLSSHYDHHVKNKDKSATKPYTHEMFEKDGGFLVVLEKDCEVFSFQQVIIDNDKLRKWFTKNAVTLLNESIVQFYNERVKKRKHPKIWFIYVSEAVSNNWKYSKKMGIWGFTEGRMKSNKELKEIQENDLVIFAGSIKTGSLKLDGWPRVKDEELKKVENADDYIIENIEIFKVIKSYYNELDDVRYKTIWPDETTVNKKYPHRFEFEPSQISNFSKVTFKQLNYYTLVKLKEAVMRSPIEIDYSHFVELLRNFK</sequence>
<name>A0ABT9ZBF0_9BACI</name>
<dbReference type="RefSeq" id="WP_307190891.1">
    <property type="nucleotide sequence ID" value="NZ_JAUSTZ010000026.1"/>
</dbReference>
<proteinExistence type="predicted"/>
<dbReference type="EMBL" id="JAUSTZ010000026">
    <property type="protein sequence ID" value="MDQ0228605.1"/>
    <property type="molecule type" value="Genomic_DNA"/>
</dbReference>
<gene>
    <name evidence="1" type="ORF">J2S02_004991</name>
</gene>
<organism evidence="1 2">
    <name type="scientific">Metabacillus niabensis</name>
    <dbReference type="NCBI Taxonomy" id="324854"/>
    <lineage>
        <taxon>Bacteria</taxon>
        <taxon>Bacillati</taxon>
        <taxon>Bacillota</taxon>
        <taxon>Bacilli</taxon>
        <taxon>Bacillales</taxon>
        <taxon>Bacillaceae</taxon>
        <taxon>Metabacillus</taxon>
    </lineage>
</organism>
<reference evidence="1 2" key="1">
    <citation type="submission" date="2023-07" db="EMBL/GenBank/DDBJ databases">
        <title>Genomic Encyclopedia of Type Strains, Phase IV (KMG-IV): sequencing the most valuable type-strain genomes for metagenomic binning, comparative biology and taxonomic classification.</title>
        <authorList>
            <person name="Goeker M."/>
        </authorList>
    </citation>
    <scope>NUCLEOTIDE SEQUENCE [LARGE SCALE GENOMIC DNA]</scope>
    <source>
        <strain evidence="1 2">DSM 17723</strain>
    </source>
</reference>
<comment type="caution">
    <text evidence="1">The sequence shown here is derived from an EMBL/GenBank/DDBJ whole genome shotgun (WGS) entry which is preliminary data.</text>
</comment>